<dbReference type="SUPFAM" id="SSF51556">
    <property type="entry name" value="Metallo-dependent hydrolases"/>
    <property type="match status" value="1"/>
</dbReference>
<comment type="function">
    <text evidence="7">Catalyzes the hydrolytic cleavage of the carbon-nitrogen bond in imidazolone-5-propanoate to yield N-formimidoyl-L-glutamate. It is the third step in the universal histidine degradation pathway.</text>
</comment>
<keyword evidence="4 7" id="KW-0369">Histidine metabolism</keyword>
<feature type="binding site" evidence="7">
    <location>
        <position position="335"/>
    </location>
    <ligand>
        <name>Zn(2+)</name>
        <dbReference type="ChEBI" id="CHEBI:29105"/>
    </ligand>
</feature>
<keyword evidence="5 7" id="KW-0862">Zinc</keyword>
<feature type="binding site" evidence="7">
    <location>
        <position position="261"/>
    </location>
    <ligand>
        <name>Zn(2+)</name>
        <dbReference type="ChEBI" id="CHEBI:29105"/>
    </ligand>
</feature>
<dbReference type="EMBL" id="CP032382">
    <property type="protein sequence ID" value="AYB32124.1"/>
    <property type="molecule type" value="Genomic_DNA"/>
</dbReference>
<dbReference type="NCBIfam" id="TIGR01224">
    <property type="entry name" value="hutI"/>
    <property type="match status" value="1"/>
</dbReference>
<keyword evidence="10" id="KW-1185">Reference proteome</keyword>
<comment type="cofactor">
    <cofactor evidence="7">
        <name>Zn(2+)</name>
        <dbReference type="ChEBI" id="CHEBI:29105"/>
    </cofactor>
    <cofactor evidence="7">
        <name>Fe(3+)</name>
        <dbReference type="ChEBI" id="CHEBI:29034"/>
    </cofactor>
    <text evidence="7">Binds 1 zinc or iron ion per subunit.</text>
</comment>
<dbReference type="FunFam" id="3.20.20.140:FF:000007">
    <property type="entry name" value="Imidazolonepropionase"/>
    <property type="match status" value="1"/>
</dbReference>
<dbReference type="PANTHER" id="PTHR42752:SF1">
    <property type="entry name" value="IMIDAZOLONEPROPIONASE-RELATED"/>
    <property type="match status" value="1"/>
</dbReference>
<keyword evidence="7" id="KW-0963">Cytoplasm</keyword>
<dbReference type="Proteomes" id="UP000266183">
    <property type="component" value="Chromosome"/>
</dbReference>
<dbReference type="KEGG" id="chk:D4L85_16790"/>
<dbReference type="GO" id="GO:0005737">
    <property type="term" value="C:cytoplasm"/>
    <property type="evidence" value="ECO:0007669"/>
    <property type="project" value="UniProtKB-SubCell"/>
</dbReference>
<feature type="binding site" evidence="7">
    <location>
        <position position="264"/>
    </location>
    <ligand>
        <name>4-imidazolone-5-propanoate</name>
        <dbReference type="ChEBI" id="CHEBI:77893"/>
    </ligand>
</feature>
<dbReference type="InterPro" id="IPR005920">
    <property type="entry name" value="HutI"/>
</dbReference>
<dbReference type="UniPathway" id="UPA00379">
    <property type="reaction ID" value="UER00551"/>
</dbReference>
<dbReference type="InterPro" id="IPR011059">
    <property type="entry name" value="Metal-dep_hydrolase_composite"/>
</dbReference>
<evidence type="ECO:0000256" key="2">
    <source>
        <dbReference type="ARBA" id="ARBA00022723"/>
    </source>
</evidence>
<reference evidence="10" key="1">
    <citation type="submission" date="2018-09" db="EMBL/GenBank/DDBJ databases">
        <title>Chryseolinea sp. KIS68-18 isolated from soil.</title>
        <authorList>
            <person name="Weon H.-Y."/>
            <person name="Kwon S.-W."/>
            <person name="Lee S.A."/>
        </authorList>
    </citation>
    <scope>NUCLEOTIDE SEQUENCE [LARGE SCALE GENOMIC DNA]</scope>
    <source>
        <strain evidence="10">KIS68-18</strain>
    </source>
</reference>
<comment type="subcellular location">
    <subcellularLocation>
        <location evidence="7">Cytoplasm</location>
    </subcellularLocation>
</comment>
<dbReference type="Gene3D" id="3.20.20.140">
    <property type="entry name" value="Metal-dependent hydrolases"/>
    <property type="match status" value="1"/>
</dbReference>
<accession>A0A385SMA9</accession>
<feature type="binding site" evidence="7">
    <location>
        <position position="198"/>
    </location>
    <ligand>
        <name>4-imidazolone-5-propanoate</name>
        <dbReference type="ChEBI" id="CHEBI:77893"/>
    </ligand>
</feature>
<feature type="binding site" evidence="7">
    <location>
        <position position="337"/>
    </location>
    <ligand>
        <name>N-formimidoyl-L-glutamate</name>
        <dbReference type="ChEBI" id="CHEBI:58928"/>
    </ligand>
</feature>
<dbReference type="GO" id="GO:0008270">
    <property type="term" value="F:zinc ion binding"/>
    <property type="evidence" value="ECO:0007669"/>
    <property type="project" value="UniProtKB-UniRule"/>
</dbReference>
<evidence type="ECO:0000256" key="7">
    <source>
        <dbReference type="HAMAP-Rule" id="MF_00372"/>
    </source>
</evidence>
<dbReference type="AlphaFoldDB" id="A0A385SMA9"/>
<name>A0A385SMA9_9BACT</name>
<comment type="pathway">
    <text evidence="7">Amino-acid degradation; L-histidine degradation into L-glutamate; N-formimidoyl-L-glutamate from L-histidine: step 3/3.</text>
</comment>
<feature type="binding site" evidence="7">
    <location>
        <position position="335"/>
    </location>
    <ligand>
        <name>Fe(3+)</name>
        <dbReference type="ChEBI" id="CHEBI:29034"/>
    </ligand>
</feature>
<sequence>MSIFTQTKKISEPMSWDILITNIKGLVQAREPGTEVVAGDAMATLPILPHAYLAIKDGVIADYGNMDTLLVHHAQHTLDASGRFVFPSFVDSHTHLVFAAPREEEFVMKIKGASYADIAAKGGGILNSARKLQQMSEDELFERTYKRAGEIMATGTGAVEIKSGYGLTVKDELKMLRVARRIGRETPLTVKTTFLGAHAIPKEYTHEDYVSLVIREMIPAVAEEKLADYIDVFCEQGFFTMDETEMIVEAGKRVGMRPRIHANQLHRSGGVQVGVKTRAISVDHLENIGDEEITLLQNSGVMPTALPGAAFFLNLPFPPARAMLQAGLPLAIASDYNPGSAPSGNMPLMIALACIRMKLTPEEAINAATINTAAALELQQTHGSITRGKVANVFISKPVPSVAHLPYAFGSPFVDQVILQGKMVTAI</sequence>
<dbReference type="InterPro" id="IPR032466">
    <property type="entry name" value="Metal_Hydrolase"/>
</dbReference>
<evidence type="ECO:0000256" key="6">
    <source>
        <dbReference type="ARBA" id="ARBA00023004"/>
    </source>
</evidence>
<proteinExistence type="inferred from homology"/>
<evidence type="ECO:0000313" key="10">
    <source>
        <dbReference type="Proteomes" id="UP000266183"/>
    </source>
</evidence>
<evidence type="ECO:0000256" key="1">
    <source>
        <dbReference type="ARBA" id="ARBA00012864"/>
    </source>
</evidence>
<feature type="binding site" evidence="7">
    <location>
        <position position="165"/>
    </location>
    <ligand>
        <name>4-imidazolone-5-propanoate</name>
        <dbReference type="ChEBI" id="CHEBI:77893"/>
    </ligand>
</feature>
<feature type="domain" description="Amidohydrolase-related" evidence="8">
    <location>
        <begin position="84"/>
        <end position="424"/>
    </location>
</feature>
<evidence type="ECO:0000313" key="9">
    <source>
        <dbReference type="EMBL" id="AYB32124.1"/>
    </source>
</evidence>
<feature type="binding site" evidence="7">
    <location>
        <position position="339"/>
    </location>
    <ligand>
        <name>N-formimidoyl-L-glutamate</name>
        <dbReference type="ChEBI" id="CHEBI:58928"/>
    </ligand>
</feature>
<keyword evidence="2 7" id="KW-0479">Metal-binding</keyword>
<dbReference type="GO" id="GO:0005506">
    <property type="term" value="F:iron ion binding"/>
    <property type="evidence" value="ECO:0007669"/>
    <property type="project" value="UniProtKB-UniRule"/>
</dbReference>
<dbReference type="PANTHER" id="PTHR42752">
    <property type="entry name" value="IMIDAZOLONEPROPIONASE"/>
    <property type="match status" value="1"/>
</dbReference>
<protein>
    <recommendedName>
        <fullName evidence="1 7">Imidazolonepropionase</fullName>
        <ecNumber evidence="1 7">3.5.2.7</ecNumber>
    </recommendedName>
    <alternativeName>
        <fullName evidence="7">Imidazolone-5-propionate hydrolase</fullName>
    </alternativeName>
</protein>
<feature type="binding site" evidence="7">
    <location>
        <position position="95"/>
    </location>
    <ligand>
        <name>Fe(3+)</name>
        <dbReference type="ChEBI" id="CHEBI:29034"/>
    </ligand>
</feature>
<feature type="binding site" evidence="7">
    <location>
        <position position="165"/>
    </location>
    <ligand>
        <name>N-formimidoyl-L-glutamate</name>
        <dbReference type="ChEBI" id="CHEBI:58928"/>
    </ligand>
</feature>
<dbReference type="SUPFAM" id="SSF51338">
    <property type="entry name" value="Composite domain of metallo-dependent hydrolases"/>
    <property type="match status" value="1"/>
</dbReference>
<dbReference type="OrthoDB" id="9776455at2"/>
<dbReference type="EC" id="3.5.2.7" evidence="1 7"/>
<feature type="binding site" evidence="7">
    <location>
        <position position="261"/>
    </location>
    <ligand>
        <name>Fe(3+)</name>
        <dbReference type="ChEBI" id="CHEBI:29034"/>
    </ligand>
</feature>
<organism evidence="9 10">
    <name type="scientific">Chryseolinea soli</name>
    <dbReference type="NCBI Taxonomy" id="2321403"/>
    <lineage>
        <taxon>Bacteria</taxon>
        <taxon>Pseudomonadati</taxon>
        <taxon>Bacteroidota</taxon>
        <taxon>Cytophagia</taxon>
        <taxon>Cytophagales</taxon>
        <taxon>Fulvivirgaceae</taxon>
        <taxon>Chryseolinea</taxon>
    </lineage>
</organism>
<feature type="binding site" evidence="7">
    <location>
        <position position="340"/>
    </location>
    <ligand>
        <name>4-imidazolone-5-propanoate</name>
        <dbReference type="ChEBI" id="CHEBI:77893"/>
    </ligand>
</feature>
<dbReference type="Gene3D" id="2.30.40.10">
    <property type="entry name" value="Urease, subunit C, domain 1"/>
    <property type="match status" value="1"/>
</dbReference>
<feature type="binding site" evidence="7">
    <location>
        <position position="93"/>
    </location>
    <ligand>
        <name>Fe(3+)</name>
        <dbReference type="ChEBI" id="CHEBI:29034"/>
    </ligand>
</feature>
<keyword evidence="6 7" id="KW-0408">Iron</keyword>
<feature type="binding site" evidence="7">
    <location>
        <position position="93"/>
    </location>
    <ligand>
        <name>Zn(2+)</name>
        <dbReference type="ChEBI" id="CHEBI:29105"/>
    </ligand>
</feature>
<keyword evidence="3 7" id="KW-0378">Hydrolase</keyword>
<dbReference type="Pfam" id="PF01979">
    <property type="entry name" value="Amidohydro_1"/>
    <property type="match status" value="1"/>
</dbReference>
<comment type="catalytic activity">
    <reaction evidence="7">
        <text>4-imidazolone-5-propanoate + H2O = N-formimidoyl-L-glutamate</text>
        <dbReference type="Rhea" id="RHEA:23660"/>
        <dbReference type="ChEBI" id="CHEBI:15377"/>
        <dbReference type="ChEBI" id="CHEBI:58928"/>
        <dbReference type="ChEBI" id="CHEBI:77893"/>
        <dbReference type="EC" id="3.5.2.7"/>
    </reaction>
</comment>
<dbReference type="GO" id="GO:0050480">
    <property type="term" value="F:imidazolonepropionase activity"/>
    <property type="evidence" value="ECO:0007669"/>
    <property type="project" value="UniProtKB-UniRule"/>
</dbReference>
<evidence type="ECO:0000256" key="4">
    <source>
        <dbReference type="ARBA" id="ARBA00022808"/>
    </source>
</evidence>
<feature type="binding site" evidence="7">
    <location>
        <position position="95"/>
    </location>
    <ligand>
        <name>Zn(2+)</name>
        <dbReference type="ChEBI" id="CHEBI:29105"/>
    </ligand>
</feature>
<dbReference type="GO" id="GO:0019556">
    <property type="term" value="P:L-histidine catabolic process to glutamate and formamide"/>
    <property type="evidence" value="ECO:0007669"/>
    <property type="project" value="UniProtKB-UniRule"/>
</dbReference>
<dbReference type="InterPro" id="IPR006680">
    <property type="entry name" value="Amidohydro-rel"/>
</dbReference>
<dbReference type="HAMAP" id="MF_00372">
    <property type="entry name" value="HutI"/>
    <property type="match status" value="1"/>
</dbReference>
<dbReference type="GO" id="GO:0019557">
    <property type="term" value="P:L-histidine catabolic process to glutamate and formate"/>
    <property type="evidence" value="ECO:0007669"/>
    <property type="project" value="UniProtKB-UniPathway"/>
</dbReference>
<evidence type="ECO:0000256" key="3">
    <source>
        <dbReference type="ARBA" id="ARBA00022801"/>
    </source>
</evidence>
<comment type="similarity">
    <text evidence="7">Belongs to the metallo-dependent hydrolases superfamily. HutI family.</text>
</comment>
<evidence type="ECO:0000256" key="5">
    <source>
        <dbReference type="ARBA" id="ARBA00022833"/>
    </source>
</evidence>
<feature type="binding site" evidence="7">
    <location>
        <position position="102"/>
    </location>
    <ligand>
        <name>4-imidazolone-5-propanoate</name>
        <dbReference type="ChEBI" id="CHEBI:77893"/>
    </ligand>
</feature>
<evidence type="ECO:0000259" key="8">
    <source>
        <dbReference type="Pfam" id="PF01979"/>
    </source>
</evidence>
<gene>
    <name evidence="7" type="primary">hutI</name>
    <name evidence="9" type="ORF">D4L85_16790</name>
</gene>